<protein>
    <submittedName>
        <fullName evidence="2">Uncharacterized protein</fullName>
    </submittedName>
</protein>
<sequence length="102" mass="11312">MNRLVHYLLGFPFPTPAVLFQFALGAALGLLLGLLYHRIWPLPPRWGRMVRLFVLLPPALVLGVGLVVLFQAQVALPYIVPLIAWLTPDYGPKDYPTPKGPA</sequence>
<keyword evidence="1" id="KW-0472">Membrane</keyword>
<keyword evidence="1" id="KW-0812">Transmembrane</keyword>
<name>A0A430RF45_THESC</name>
<evidence type="ECO:0000313" key="3">
    <source>
        <dbReference type="EMBL" id="RTI48148.1"/>
    </source>
</evidence>
<dbReference type="Proteomes" id="UP000286910">
    <property type="component" value="Unassembled WGS sequence"/>
</dbReference>
<feature type="transmembrane region" description="Helical" evidence="1">
    <location>
        <begin position="52"/>
        <end position="72"/>
    </location>
</feature>
<organism evidence="2 4">
    <name type="scientific">Thermus scotoductus</name>
    <dbReference type="NCBI Taxonomy" id="37636"/>
    <lineage>
        <taxon>Bacteria</taxon>
        <taxon>Thermotogati</taxon>
        <taxon>Deinococcota</taxon>
        <taxon>Deinococci</taxon>
        <taxon>Thermales</taxon>
        <taxon>Thermaceae</taxon>
        <taxon>Thermus</taxon>
    </lineage>
</organism>
<evidence type="ECO:0000313" key="5">
    <source>
        <dbReference type="Proteomes" id="UP000287467"/>
    </source>
</evidence>
<dbReference type="AlphaFoldDB" id="A0A430RF45"/>
<dbReference type="RefSeq" id="WP_051909085.1">
    <property type="nucleotide sequence ID" value="NZ_PELN01000047.1"/>
</dbReference>
<evidence type="ECO:0000313" key="4">
    <source>
        <dbReference type="Proteomes" id="UP000286910"/>
    </source>
</evidence>
<reference evidence="4 5" key="1">
    <citation type="journal article" date="2019" name="Extremophiles">
        <title>Biogeography of thermophiles and predominance of Thermus scotoductus in domestic water heaters.</title>
        <authorList>
            <person name="Wilpiszeski R.L."/>
            <person name="Zhang Z."/>
            <person name="House C.H."/>
        </authorList>
    </citation>
    <scope>NUCLEOTIDE SEQUENCE [LARGE SCALE GENOMIC DNA]</scope>
    <source>
        <strain evidence="3 5">1_S1</strain>
        <strain evidence="2 4">32_S32</strain>
    </source>
</reference>
<evidence type="ECO:0000313" key="2">
    <source>
        <dbReference type="EMBL" id="RTH06277.1"/>
    </source>
</evidence>
<feature type="transmembrane region" description="Helical" evidence="1">
    <location>
        <begin position="20"/>
        <end position="40"/>
    </location>
</feature>
<comment type="caution">
    <text evidence="2">The sequence shown here is derived from an EMBL/GenBank/DDBJ whole genome shotgun (WGS) entry which is preliminary data.</text>
</comment>
<dbReference type="EMBL" id="PEMW01000465">
    <property type="protein sequence ID" value="RTI48148.1"/>
    <property type="molecule type" value="Genomic_DNA"/>
</dbReference>
<gene>
    <name evidence="3" type="ORF">CSW14_13010</name>
    <name evidence="2" type="ORF">CSW45_01975</name>
</gene>
<accession>A0A430RF45</accession>
<evidence type="ECO:0000256" key="1">
    <source>
        <dbReference type="SAM" id="Phobius"/>
    </source>
</evidence>
<dbReference type="EMBL" id="PELR01000040">
    <property type="protein sequence ID" value="RTH06277.1"/>
    <property type="molecule type" value="Genomic_DNA"/>
</dbReference>
<dbReference type="Proteomes" id="UP000287467">
    <property type="component" value="Unassembled WGS sequence"/>
</dbReference>
<proteinExistence type="predicted"/>
<keyword evidence="1" id="KW-1133">Transmembrane helix</keyword>